<dbReference type="Gene3D" id="3.40.50.11780">
    <property type="match status" value="1"/>
</dbReference>
<evidence type="ECO:0000313" key="3">
    <source>
        <dbReference type="EMBL" id="NHF59982.1"/>
    </source>
</evidence>
<keyword evidence="4" id="KW-1185">Reference proteome</keyword>
<proteinExistence type="inferred from homology"/>
<protein>
    <submittedName>
        <fullName evidence="3">Phage tail sheath family protein</fullName>
    </submittedName>
</protein>
<sequence length="499" mass="55083">MAKIVKTPGIYIEEKNAFPGSVVEVATAIPAFIGYTEKADRKGKSLVNIPTKITSFTEYTELFGRAFVPKFQLNPKATDPNKSDQHLITINGEEKALSYNDDHELYLFRSIQLFFANGGGPCYMVSVGTYEGKPNGIAIRKEALLGGLDTLLKEQEPTIVVVPDAVKLTSDDCYAVYAQVLAHCAKMQSRVAIFDIHSGSGERMQPQGDVIGIFREQIGSEFLDYGAAYYPWLNTTIVGKQETTFQNLADSVKLKDILKEEEAQTIIREYGDPKGKTGQEISNFHRGLVASSATYVRLLDAIRKIMNLLPPSGALAGLYTTVDNDRGVWKAPANIPINRVINPSLHITHEQQESLNVDEKSGKSINAIRTFPGIGTLVWGGRTLDGNSPDWQYINVRRTLIMLEQSIKLALRAYVFEPNDATTWSTVKSMIVNFLTDQWKQGALTGTSPEDAFDVQIGLGTTMTSLDILEGSMLVSVKLAVVKPAEFIVVTFEQQMQKP</sequence>
<dbReference type="InterPro" id="IPR020287">
    <property type="entry name" value="Tail_sheath_C"/>
</dbReference>
<dbReference type="PANTHER" id="PTHR35861">
    <property type="match status" value="1"/>
</dbReference>
<evidence type="ECO:0000313" key="4">
    <source>
        <dbReference type="Proteomes" id="UP000707206"/>
    </source>
</evidence>
<comment type="similarity">
    <text evidence="1">Belongs to the myoviridae tail sheath protein family.</text>
</comment>
<feature type="domain" description="Tail sheath protein C-terminal" evidence="2">
    <location>
        <begin position="388"/>
        <end position="494"/>
    </location>
</feature>
<accession>A0A967AYL9</accession>
<gene>
    <name evidence="3" type="ORF">FK220_011560</name>
</gene>
<dbReference type="EMBL" id="VIKU02000003">
    <property type="protein sequence ID" value="NHF59982.1"/>
    <property type="molecule type" value="Genomic_DNA"/>
</dbReference>
<name>A0A967AYL9_9FLAO</name>
<comment type="caution">
    <text evidence="3">The sequence shown here is derived from an EMBL/GenBank/DDBJ whole genome shotgun (WGS) entry which is preliminary data.</text>
</comment>
<dbReference type="RefSeq" id="WP_152574487.1">
    <property type="nucleotide sequence ID" value="NZ_VIKU02000003.1"/>
</dbReference>
<dbReference type="InterPro" id="IPR052042">
    <property type="entry name" value="Tail_sheath_structural"/>
</dbReference>
<reference evidence="3" key="2">
    <citation type="submission" date="2020-03" db="EMBL/GenBank/DDBJ databases">
        <title>Flavobacteriaceae bacterium strain TP-CH-4, a member of the family Flavobacteriaceae isolated from a deep-sea seamount.</title>
        <authorList>
            <person name="Zhang D.-C."/>
        </authorList>
    </citation>
    <scope>NUCLEOTIDE SEQUENCE</scope>
    <source>
        <strain evidence="3">TP-CH-4</strain>
    </source>
</reference>
<dbReference type="Pfam" id="PF17482">
    <property type="entry name" value="Phage_sheath_1C"/>
    <property type="match status" value="1"/>
</dbReference>
<dbReference type="AlphaFoldDB" id="A0A967AYL9"/>
<reference evidence="3" key="1">
    <citation type="submission" date="2019-07" db="EMBL/GenBank/DDBJ databases">
        <authorList>
            <person name="De-Chao Zhang Q."/>
        </authorList>
    </citation>
    <scope>NUCLEOTIDE SEQUENCE</scope>
    <source>
        <strain evidence="3">TP-CH-4</strain>
    </source>
</reference>
<dbReference type="Proteomes" id="UP000707206">
    <property type="component" value="Unassembled WGS sequence"/>
</dbReference>
<evidence type="ECO:0000259" key="2">
    <source>
        <dbReference type="Pfam" id="PF17482"/>
    </source>
</evidence>
<organism evidence="3 4">
    <name type="scientific">Pelagihabitans pacificus</name>
    <dbReference type="NCBI Taxonomy" id="2696054"/>
    <lineage>
        <taxon>Bacteria</taxon>
        <taxon>Pseudomonadati</taxon>
        <taxon>Bacteroidota</taxon>
        <taxon>Flavobacteriia</taxon>
        <taxon>Flavobacteriales</taxon>
        <taxon>Flavobacteriaceae</taxon>
        <taxon>Pelagihabitans</taxon>
    </lineage>
</organism>
<dbReference type="PANTHER" id="PTHR35861:SF1">
    <property type="entry name" value="PHAGE TAIL SHEATH PROTEIN"/>
    <property type="match status" value="1"/>
</dbReference>
<evidence type="ECO:0000256" key="1">
    <source>
        <dbReference type="ARBA" id="ARBA00008005"/>
    </source>
</evidence>